<evidence type="ECO:0000313" key="12">
    <source>
        <dbReference type="Proteomes" id="UP000800092"/>
    </source>
</evidence>
<name>A0A6A6HC72_VIRVR</name>
<evidence type="ECO:0000256" key="2">
    <source>
        <dbReference type="ARBA" id="ARBA00004173"/>
    </source>
</evidence>
<keyword evidence="8" id="KW-0378">Hydrolase</keyword>
<evidence type="ECO:0000259" key="10">
    <source>
        <dbReference type="Pfam" id="PF07819"/>
    </source>
</evidence>
<dbReference type="Proteomes" id="UP000800092">
    <property type="component" value="Unassembled WGS sequence"/>
</dbReference>
<evidence type="ECO:0000256" key="4">
    <source>
        <dbReference type="ARBA" id="ARBA00015856"/>
    </source>
</evidence>
<organism evidence="11 12">
    <name type="scientific">Viridothelium virens</name>
    <name type="common">Speckled blister lichen</name>
    <name type="synonym">Trypethelium virens</name>
    <dbReference type="NCBI Taxonomy" id="1048519"/>
    <lineage>
        <taxon>Eukaryota</taxon>
        <taxon>Fungi</taxon>
        <taxon>Dikarya</taxon>
        <taxon>Ascomycota</taxon>
        <taxon>Pezizomycotina</taxon>
        <taxon>Dothideomycetes</taxon>
        <taxon>Dothideomycetes incertae sedis</taxon>
        <taxon>Trypetheliales</taxon>
        <taxon>Trypetheliaceae</taxon>
        <taxon>Viridothelium</taxon>
    </lineage>
</organism>
<comment type="similarity">
    <text evidence="8">Belongs to the GPI inositol-deacylase family.</text>
</comment>
<keyword evidence="12" id="KW-1185">Reference proteome</keyword>
<dbReference type="PANTHER" id="PTHR48182">
    <property type="entry name" value="PROTEIN SERAC1"/>
    <property type="match status" value="1"/>
</dbReference>
<evidence type="ECO:0000256" key="6">
    <source>
        <dbReference type="ARBA" id="ARBA00023128"/>
    </source>
</evidence>
<dbReference type="PANTHER" id="PTHR48182:SF2">
    <property type="entry name" value="PROTEIN SERAC1"/>
    <property type="match status" value="1"/>
</dbReference>
<dbReference type="EMBL" id="ML991791">
    <property type="protein sequence ID" value="KAF2235449.1"/>
    <property type="molecule type" value="Genomic_DNA"/>
</dbReference>
<evidence type="ECO:0000313" key="11">
    <source>
        <dbReference type="EMBL" id="KAF2235449.1"/>
    </source>
</evidence>
<evidence type="ECO:0000256" key="1">
    <source>
        <dbReference type="ARBA" id="ARBA00003496"/>
    </source>
</evidence>
<keyword evidence="8" id="KW-0813">Transport</keyword>
<proteinExistence type="inferred from homology"/>
<dbReference type="InterPro" id="IPR052374">
    <property type="entry name" value="SERAC1"/>
</dbReference>
<dbReference type="GO" id="GO:0015031">
    <property type="term" value="P:protein transport"/>
    <property type="evidence" value="ECO:0007669"/>
    <property type="project" value="UniProtKB-KW"/>
</dbReference>
<dbReference type="InterPro" id="IPR012908">
    <property type="entry name" value="PGAP1-ab_dom-like"/>
</dbReference>
<dbReference type="GO" id="GO:0005739">
    <property type="term" value="C:mitochondrion"/>
    <property type="evidence" value="ECO:0007669"/>
    <property type="project" value="UniProtKB-SubCell"/>
</dbReference>
<evidence type="ECO:0000256" key="8">
    <source>
        <dbReference type="RuleBase" id="RU365011"/>
    </source>
</evidence>
<gene>
    <name evidence="11" type="ORF">EV356DRAFT_531891</name>
</gene>
<reference evidence="11" key="1">
    <citation type="journal article" date="2020" name="Stud. Mycol.">
        <title>101 Dothideomycetes genomes: a test case for predicting lifestyles and emergence of pathogens.</title>
        <authorList>
            <person name="Haridas S."/>
            <person name="Albert R."/>
            <person name="Binder M."/>
            <person name="Bloem J."/>
            <person name="Labutti K."/>
            <person name="Salamov A."/>
            <person name="Andreopoulos B."/>
            <person name="Baker S."/>
            <person name="Barry K."/>
            <person name="Bills G."/>
            <person name="Bluhm B."/>
            <person name="Cannon C."/>
            <person name="Castanera R."/>
            <person name="Culley D."/>
            <person name="Daum C."/>
            <person name="Ezra D."/>
            <person name="Gonzalez J."/>
            <person name="Henrissat B."/>
            <person name="Kuo A."/>
            <person name="Liang C."/>
            <person name="Lipzen A."/>
            <person name="Lutzoni F."/>
            <person name="Magnuson J."/>
            <person name="Mondo S."/>
            <person name="Nolan M."/>
            <person name="Ohm R."/>
            <person name="Pangilinan J."/>
            <person name="Park H.-J."/>
            <person name="Ramirez L."/>
            <person name="Alfaro M."/>
            <person name="Sun H."/>
            <person name="Tritt A."/>
            <person name="Yoshinaga Y."/>
            <person name="Zwiers L.-H."/>
            <person name="Turgeon B."/>
            <person name="Goodwin S."/>
            <person name="Spatafora J."/>
            <person name="Crous P."/>
            <person name="Grigoriev I."/>
        </authorList>
    </citation>
    <scope>NUCLEOTIDE SEQUENCE</scope>
    <source>
        <strain evidence="11">Tuck. ex Michener</strain>
    </source>
</reference>
<dbReference type="EC" id="3.1.-.-" evidence="8"/>
<dbReference type="InterPro" id="IPR029058">
    <property type="entry name" value="AB_hydrolase_fold"/>
</dbReference>
<sequence length="450" mass="50899">MPNAKRTLVYRIRGLPLSCTKEQLATTLKALLSEQEKVTFRPKIKLVPSCYHDSSQTAFLSVETPPIFLSQLTTDPLSDWQEETNLEGPIDLNFDRHFHGFTQLYSPDSDEPYNADVIAITGLDGHAFGSWRGKSDLGCMWLQDFLERDLSRCRTLIYGYNSKLQSRGIHTMLDYCSEFLEELKKIRSTSEEVRRSLVLIGHSFGGLIVAQTLIKAKQYDRDINPTLAGLYDSIIAIMFFATPHRGLLVDDIQALIGEDPTNPRTSLVGEIRFGSQRLIDQLNDFKNVIRGRRIVNFIEMQQTRRLQKDASAFWSRSGDLITVLSSDSALLHLPDHDEIKVRAEADHSSIVKFDTKFSPIYQSALKYLLEYEAEAVRRKSPHTNIRKEVSNIVAECPPSQEATSSKTREQQFKNSCSHTNTQNSLPETAVERIGMTVVHDPPAASICSRT</sequence>
<dbReference type="OrthoDB" id="1658288at2759"/>
<accession>A0A6A6HC72</accession>
<feature type="domain" description="GPI inositol-deacylase PGAP1-like alpha/beta" evidence="10">
    <location>
        <begin position="167"/>
        <end position="224"/>
    </location>
</feature>
<evidence type="ECO:0000256" key="5">
    <source>
        <dbReference type="ARBA" id="ARBA00022824"/>
    </source>
</evidence>
<feature type="region of interest" description="Disordered" evidence="9">
    <location>
        <begin position="396"/>
        <end position="423"/>
    </location>
</feature>
<keyword evidence="5 8" id="KW-0256">Endoplasmic reticulum</keyword>
<dbReference type="GO" id="GO:0005789">
    <property type="term" value="C:endoplasmic reticulum membrane"/>
    <property type="evidence" value="ECO:0007669"/>
    <property type="project" value="UniProtKB-SubCell"/>
</dbReference>
<evidence type="ECO:0000256" key="9">
    <source>
        <dbReference type="SAM" id="MobiDB-lite"/>
    </source>
</evidence>
<protein>
    <recommendedName>
        <fullName evidence="4 8">GPI inositol-deacylase</fullName>
        <ecNumber evidence="8">3.1.-.-</ecNumber>
    </recommendedName>
</protein>
<dbReference type="SUPFAM" id="SSF53474">
    <property type="entry name" value="alpha/beta-Hydrolases"/>
    <property type="match status" value="1"/>
</dbReference>
<dbReference type="Pfam" id="PF07819">
    <property type="entry name" value="PGAP1"/>
    <property type="match status" value="1"/>
</dbReference>
<keyword evidence="7 8" id="KW-0472">Membrane</keyword>
<feature type="compositionally biased region" description="Polar residues" evidence="9">
    <location>
        <begin position="412"/>
        <end position="423"/>
    </location>
</feature>
<keyword evidence="8" id="KW-0653">Protein transport</keyword>
<evidence type="ECO:0000256" key="3">
    <source>
        <dbReference type="ARBA" id="ARBA00004370"/>
    </source>
</evidence>
<dbReference type="AlphaFoldDB" id="A0A6A6HC72"/>
<comment type="function">
    <text evidence="1 8">Involved in inositol deacylation of GPI-anchored proteins which plays important roles in the quality control and ER-associated degradation of GPI-anchored proteins.</text>
</comment>
<evidence type="ECO:0000256" key="7">
    <source>
        <dbReference type="ARBA" id="ARBA00023136"/>
    </source>
</evidence>
<dbReference type="GO" id="GO:0016788">
    <property type="term" value="F:hydrolase activity, acting on ester bonds"/>
    <property type="evidence" value="ECO:0007669"/>
    <property type="project" value="InterPro"/>
</dbReference>
<keyword evidence="6" id="KW-0496">Mitochondrion</keyword>
<dbReference type="Gene3D" id="3.40.50.1820">
    <property type="entry name" value="alpha/beta hydrolase"/>
    <property type="match status" value="1"/>
</dbReference>
<comment type="subcellular location">
    <subcellularLocation>
        <location evidence="8">Endoplasmic reticulum membrane</location>
    </subcellularLocation>
    <subcellularLocation>
        <location evidence="3">Membrane</location>
    </subcellularLocation>
    <subcellularLocation>
        <location evidence="2">Mitochondrion</location>
    </subcellularLocation>
</comment>